<dbReference type="EMBL" id="CAJNOU010000163">
    <property type="protein sequence ID" value="CAF0895825.1"/>
    <property type="molecule type" value="Genomic_DNA"/>
</dbReference>
<evidence type="ECO:0000313" key="2">
    <source>
        <dbReference type="Proteomes" id="UP000663889"/>
    </source>
</evidence>
<reference evidence="1" key="1">
    <citation type="submission" date="2021-02" db="EMBL/GenBank/DDBJ databases">
        <authorList>
            <person name="Nowell W R."/>
        </authorList>
    </citation>
    <scope>NUCLEOTIDE SEQUENCE</scope>
</reference>
<name>A0A813Z7D9_9BILA</name>
<dbReference type="Proteomes" id="UP000663889">
    <property type="component" value="Unassembled WGS sequence"/>
</dbReference>
<protein>
    <submittedName>
        <fullName evidence="1">Uncharacterized protein</fullName>
    </submittedName>
</protein>
<sequence>MKTERCSTSYTIHYPSFNRDIFNPHEHILNISTNYSEKRRVKAHGRIHRIFNRKANYLKHANNLSEFVDYTSITCRFSIPIRLPDVIYVNIIIFNRDNNNTLTIASSSIKNISLQDIFQLIEYNKKFYDEPMLPIYSSRISSLTRINNMTPDDLVVINTISDNDDEPLNDNIAVLDEKLL</sequence>
<dbReference type="AlphaFoldDB" id="A0A813Z7D9"/>
<organism evidence="1 2">
    <name type="scientific">Rotaria sordida</name>
    <dbReference type="NCBI Taxonomy" id="392033"/>
    <lineage>
        <taxon>Eukaryota</taxon>
        <taxon>Metazoa</taxon>
        <taxon>Spiralia</taxon>
        <taxon>Gnathifera</taxon>
        <taxon>Rotifera</taxon>
        <taxon>Eurotatoria</taxon>
        <taxon>Bdelloidea</taxon>
        <taxon>Philodinida</taxon>
        <taxon>Philodinidae</taxon>
        <taxon>Rotaria</taxon>
    </lineage>
</organism>
<gene>
    <name evidence="1" type="ORF">SEV965_LOCUS5374</name>
</gene>
<accession>A0A813Z7D9</accession>
<comment type="caution">
    <text evidence="1">The sequence shown here is derived from an EMBL/GenBank/DDBJ whole genome shotgun (WGS) entry which is preliminary data.</text>
</comment>
<proteinExistence type="predicted"/>
<evidence type="ECO:0000313" key="1">
    <source>
        <dbReference type="EMBL" id="CAF0895825.1"/>
    </source>
</evidence>